<name>A0AAX2H9W2_9PSED</name>
<evidence type="ECO:0000313" key="3">
    <source>
        <dbReference type="Proteomes" id="UP000219564"/>
    </source>
</evidence>
<reference evidence="2 3" key="1">
    <citation type="submission" date="2017-08" db="EMBL/GenBank/DDBJ databases">
        <authorList>
            <person name="Chaillou S."/>
        </authorList>
    </citation>
    <scope>NUCLEOTIDE SEQUENCE [LARGE SCALE GENOMIC DNA]</scope>
    <source>
        <strain evidence="2 3">MFPA15A1205</strain>
    </source>
</reference>
<organism evidence="2 3">
    <name type="scientific">Pseudomonas lundensis</name>
    <dbReference type="NCBI Taxonomy" id="86185"/>
    <lineage>
        <taxon>Bacteria</taxon>
        <taxon>Pseudomonadati</taxon>
        <taxon>Pseudomonadota</taxon>
        <taxon>Gammaproteobacteria</taxon>
        <taxon>Pseudomonadales</taxon>
        <taxon>Pseudomonadaceae</taxon>
        <taxon>Pseudomonas</taxon>
    </lineage>
</organism>
<dbReference type="AlphaFoldDB" id="A0AAX2H9W2"/>
<sequence length="646" mass="72880">MPLKDAEINETNINEIQINDAEINNTGFNDWDRWISKTPDIQNLRIEQLILPGTHNSGVDQEANYTSTYGTCQDFSPFNQLIRGVRVLDLRVEFDPTAKTRQERFQLVHHIRSGRNIKRDILDQVNRFHQRTGGKELVILDFHTFDKFTPAADAELQTLIKSTLGTHTLIAPYYSPFTLKQIQAIGPMNTVIAYNRGTRDTLFWGGVNQRWKGDFSPSTRELKKFMDAVALETKPEGQLRSIQCAKYNKGIPSPDDFSNKVSEWFASKDIHSYIQKFWIINTDWTTRSYIVGNCRHANVVKAAALRHAKELTPTNSRAVDGIIPGHYRALIFTLSDGHGCQELLLPSNVQDKDTLIIRSTAALNTLIRASNLDLDVEHLTLSKGISLLFIYNGERRRWVLHSILDKPADSTDVSIAQPTLTNPTLTYQLSDRAWVKTAFLPNTAPEGAIIHAISYTRQSAEIADSQGHRYPIKRNDSLVFTMLNKQWQRLGKRSVELISLSQSSMGDSTFSEGQIRIARPALSQSGVVALDPTVGPTQLSNLPSDKPYTTLNVCVTSPSGSPATIQLRAYRSIGSCRTTPMSEYRHCEEGSSLFFSVQYHHSDNRSLRMGEYTGEFTLQARDNKDPNWMLPIRVVVRIHGRRLPGP</sequence>
<dbReference type="SUPFAM" id="SSF51695">
    <property type="entry name" value="PLC-like phosphodiesterases"/>
    <property type="match status" value="1"/>
</dbReference>
<evidence type="ECO:0000259" key="1">
    <source>
        <dbReference type="Pfam" id="PF20944"/>
    </source>
</evidence>
<dbReference type="PANTHER" id="PTHR13593:SF113">
    <property type="entry name" value="SI:DKEY-266F7.9"/>
    <property type="match status" value="1"/>
</dbReference>
<dbReference type="Gene3D" id="3.20.20.190">
    <property type="entry name" value="Phosphatidylinositol (PI) phosphodiesterase"/>
    <property type="match status" value="1"/>
</dbReference>
<feature type="domain" description="Metalloprotease StcE beta-sandwich" evidence="1">
    <location>
        <begin position="332"/>
        <end position="401"/>
    </location>
</feature>
<gene>
    <name evidence="2" type="ORF">PLUA15_310013</name>
</gene>
<comment type="caution">
    <text evidence="2">The sequence shown here is derived from an EMBL/GenBank/DDBJ whole genome shotgun (WGS) entry which is preliminary data.</text>
</comment>
<protein>
    <recommendedName>
        <fullName evidence="1">Metalloprotease StcE beta-sandwich domain-containing protein</fullName>
    </recommendedName>
</protein>
<accession>A0AAX2H9W2</accession>
<dbReference type="Pfam" id="PF20944">
    <property type="entry name" value="StcE_b-sandwich"/>
    <property type="match status" value="2"/>
</dbReference>
<proteinExistence type="predicted"/>
<feature type="domain" description="Metalloprotease StcE beta-sandwich" evidence="1">
    <location>
        <begin position="423"/>
        <end position="489"/>
    </location>
</feature>
<dbReference type="PANTHER" id="PTHR13593">
    <property type="match status" value="1"/>
</dbReference>
<dbReference type="Gene3D" id="2.60.120.1230">
    <property type="match status" value="2"/>
</dbReference>
<dbReference type="GO" id="GO:0008081">
    <property type="term" value="F:phosphoric diester hydrolase activity"/>
    <property type="evidence" value="ECO:0007669"/>
    <property type="project" value="InterPro"/>
</dbReference>
<dbReference type="InterPro" id="IPR051057">
    <property type="entry name" value="PI-PLC_domain"/>
</dbReference>
<dbReference type="GO" id="GO:0006629">
    <property type="term" value="P:lipid metabolic process"/>
    <property type="evidence" value="ECO:0007669"/>
    <property type="project" value="InterPro"/>
</dbReference>
<dbReference type="RefSeq" id="WP_097192224.1">
    <property type="nucleotide sequence ID" value="NZ_OBKZ01000025.1"/>
</dbReference>
<evidence type="ECO:0000313" key="2">
    <source>
        <dbReference type="EMBL" id="SOB53258.1"/>
    </source>
</evidence>
<dbReference type="Proteomes" id="UP000219564">
    <property type="component" value="Unassembled WGS sequence"/>
</dbReference>
<dbReference type="CDD" id="cd08557">
    <property type="entry name" value="PI-PLCc_bacteria_like"/>
    <property type="match status" value="1"/>
</dbReference>
<dbReference type="EMBL" id="OBKZ01000025">
    <property type="protein sequence ID" value="SOB53258.1"/>
    <property type="molecule type" value="Genomic_DNA"/>
</dbReference>
<dbReference type="InterPro" id="IPR048990">
    <property type="entry name" value="StcE_b-sandwich"/>
</dbReference>
<dbReference type="InterPro" id="IPR017946">
    <property type="entry name" value="PLC-like_Pdiesterase_TIM-brl"/>
</dbReference>